<keyword evidence="1" id="KW-0808">Transferase</keyword>
<dbReference type="GO" id="GO:0005829">
    <property type="term" value="C:cytosol"/>
    <property type="evidence" value="ECO:0007669"/>
    <property type="project" value="TreeGrafter"/>
</dbReference>
<protein>
    <submittedName>
        <fullName evidence="4">Ribokinase</fullName>
    </submittedName>
</protein>
<dbReference type="RefSeq" id="WP_152584462.1">
    <property type="nucleotide sequence ID" value="NZ_CP045423.1"/>
</dbReference>
<keyword evidence="2 4" id="KW-0418">Kinase</keyword>
<dbReference type="CDD" id="cd01166">
    <property type="entry name" value="KdgK"/>
    <property type="match status" value="1"/>
</dbReference>
<evidence type="ECO:0000256" key="2">
    <source>
        <dbReference type="ARBA" id="ARBA00022777"/>
    </source>
</evidence>
<sequence>MSGASYQRSKVVCLGRIYCDIIFTGLHDMPVLGRERFADDVAIAAGGGAYITAAHLVSLGRPAALLARLGVDPLSGSLRPELEASGVDLSFIEHADDAGPQPTVALVKGSERAFVSRRAGGSRPSTLEQALSAPGVAHLHIAEFATLMENPDVVAMARERGLTVSLDPSWDDRLIRQDAGFFETCAGVDIFLPNAEEGKALTGESATEAILRSLRERFPVVVLKRGEHGAMASCGSTHVAAEAPPVDVVDTTGAGDAFNAGFLHSWLETRDLGASLKSGIEAGTLSVQSTGGVPLKRKPV</sequence>
<dbReference type="PANTHER" id="PTHR10584">
    <property type="entry name" value="SUGAR KINASE"/>
    <property type="match status" value="1"/>
</dbReference>
<name>A0A5P9JPW5_9HYPH</name>
<proteinExistence type="predicted"/>
<accession>A0A5P9JPW5</accession>
<feature type="domain" description="Carbohydrate kinase PfkB" evidence="3">
    <location>
        <begin position="10"/>
        <end position="292"/>
    </location>
</feature>
<dbReference type="Gene3D" id="3.40.1190.20">
    <property type="match status" value="1"/>
</dbReference>
<dbReference type="PROSITE" id="PS00584">
    <property type="entry name" value="PFKB_KINASES_2"/>
    <property type="match status" value="1"/>
</dbReference>
<dbReference type="InterPro" id="IPR002173">
    <property type="entry name" value="Carboh/pur_kinase_PfkB_CS"/>
</dbReference>
<dbReference type="PANTHER" id="PTHR10584:SF166">
    <property type="entry name" value="RIBOKINASE"/>
    <property type="match status" value="1"/>
</dbReference>
<keyword evidence="5" id="KW-1185">Reference proteome</keyword>
<dbReference type="Proteomes" id="UP000325614">
    <property type="component" value="Chromosome"/>
</dbReference>
<gene>
    <name evidence="4" type="ORF">GDR74_00505</name>
</gene>
<dbReference type="InterPro" id="IPR011611">
    <property type="entry name" value="PfkB_dom"/>
</dbReference>
<dbReference type="EMBL" id="CP045423">
    <property type="protein sequence ID" value="QFU14812.1"/>
    <property type="molecule type" value="Genomic_DNA"/>
</dbReference>
<evidence type="ECO:0000256" key="1">
    <source>
        <dbReference type="ARBA" id="ARBA00022679"/>
    </source>
</evidence>
<dbReference type="AlphaFoldDB" id="A0A5P9JPW5"/>
<dbReference type="GO" id="GO:0016301">
    <property type="term" value="F:kinase activity"/>
    <property type="evidence" value="ECO:0007669"/>
    <property type="project" value="UniProtKB-KW"/>
</dbReference>
<evidence type="ECO:0000259" key="3">
    <source>
        <dbReference type="Pfam" id="PF00294"/>
    </source>
</evidence>
<dbReference type="InterPro" id="IPR029056">
    <property type="entry name" value="Ribokinase-like"/>
</dbReference>
<dbReference type="SUPFAM" id="SSF53613">
    <property type="entry name" value="Ribokinase-like"/>
    <property type="match status" value="1"/>
</dbReference>
<reference evidence="4 5" key="1">
    <citation type="submission" date="2019-10" db="EMBL/GenBank/DDBJ databases">
        <title>Isolation, Identification of Microvirga thermotolerans HR1, a novel thermophilic bacterium and Comparative Genomics of the genus Microvirga.</title>
        <authorList>
            <person name="Li J."/>
            <person name="Zhang W."/>
            <person name="Lin M."/>
            <person name="Wang J."/>
        </authorList>
    </citation>
    <scope>NUCLEOTIDE SEQUENCE [LARGE SCALE GENOMIC DNA]</scope>
    <source>
        <strain evidence="4 5">HR1</strain>
    </source>
</reference>
<evidence type="ECO:0000313" key="4">
    <source>
        <dbReference type="EMBL" id="QFU14812.1"/>
    </source>
</evidence>
<dbReference type="Pfam" id="PF00294">
    <property type="entry name" value="PfkB"/>
    <property type="match status" value="1"/>
</dbReference>
<organism evidence="4 5">
    <name type="scientific">Microvirga thermotolerans</name>
    <dbReference type="NCBI Taxonomy" id="2651334"/>
    <lineage>
        <taxon>Bacteria</taxon>
        <taxon>Pseudomonadati</taxon>
        <taxon>Pseudomonadota</taxon>
        <taxon>Alphaproteobacteria</taxon>
        <taxon>Hyphomicrobiales</taxon>
        <taxon>Methylobacteriaceae</taxon>
        <taxon>Microvirga</taxon>
    </lineage>
</organism>
<dbReference type="KEGG" id="mico:GDR74_00505"/>
<evidence type="ECO:0000313" key="5">
    <source>
        <dbReference type="Proteomes" id="UP000325614"/>
    </source>
</evidence>